<reference evidence="3 4" key="1">
    <citation type="journal article" date="2019" name="Microorganisms">
        <title>Systematic Affiliation and Genome Analysis of Subtercola vilae DB165(T) with Particular Emphasis on Cold Adaptation of an Isolate from a High-Altitude Cold Volcano Lake.</title>
        <authorList>
            <person name="Villalobos A.S."/>
            <person name="Wiese J."/>
            <person name="Imhoff J.F."/>
            <person name="Dorador C."/>
            <person name="Keller A."/>
            <person name="Hentschel U."/>
        </authorList>
    </citation>
    <scope>NUCLEOTIDE SEQUENCE [LARGE SCALE GENOMIC DNA]</scope>
    <source>
        <strain evidence="3 4">DB165</strain>
    </source>
</reference>
<keyword evidence="1" id="KW-0853">WD repeat</keyword>
<dbReference type="Proteomes" id="UP000306192">
    <property type="component" value="Unassembled WGS sequence"/>
</dbReference>
<proteinExistence type="predicted"/>
<organism evidence="3 4">
    <name type="scientific">Subtercola vilae</name>
    <dbReference type="NCBI Taxonomy" id="2056433"/>
    <lineage>
        <taxon>Bacteria</taxon>
        <taxon>Bacillati</taxon>
        <taxon>Actinomycetota</taxon>
        <taxon>Actinomycetes</taxon>
        <taxon>Micrococcales</taxon>
        <taxon>Microbacteriaceae</taxon>
        <taxon>Subtercola</taxon>
    </lineage>
</organism>
<dbReference type="InterPro" id="IPR050505">
    <property type="entry name" value="WDR55/POC1"/>
</dbReference>
<keyword evidence="2" id="KW-0677">Repeat</keyword>
<dbReference type="InterPro" id="IPR015943">
    <property type="entry name" value="WD40/YVTN_repeat-like_dom_sf"/>
</dbReference>
<gene>
    <name evidence="3" type="ORF">D4765_05300</name>
</gene>
<protein>
    <submittedName>
        <fullName evidence="3">WD40 repeat domain-containing protein</fullName>
    </submittedName>
</protein>
<name>A0A4T2C8M1_9MICO</name>
<dbReference type="PANTHER" id="PTHR44019">
    <property type="entry name" value="WD REPEAT-CONTAINING PROTEIN 55"/>
    <property type="match status" value="1"/>
</dbReference>
<dbReference type="AlphaFoldDB" id="A0A4T2C8M1"/>
<evidence type="ECO:0000256" key="2">
    <source>
        <dbReference type="ARBA" id="ARBA00022737"/>
    </source>
</evidence>
<dbReference type="EMBL" id="QYRT01000007">
    <property type="protein sequence ID" value="TIH38986.1"/>
    <property type="molecule type" value="Genomic_DNA"/>
</dbReference>
<dbReference type="SUPFAM" id="SSF50998">
    <property type="entry name" value="Quinoprotein alcohol dehydrogenase-like"/>
    <property type="match status" value="1"/>
</dbReference>
<dbReference type="PANTHER" id="PTHR44019:SF8">
    <property type="entry name" value="POC1 CENTRIOLAR PROTEIN HOMOLOG"/>
    <property type="match status" value="1"/>
</dbReference>
<dbReference type="Gene3D" id="2.130.10.10">
    <property type="entry name" value="YVTN repeat-like/Quinoprotein amine dehydrogenase"/>
    <property type="match status" value="2"/>
</dbReference>
<keyword evidence="4" id="KW-1185">Reference proteome</keyword>
<accession>A0A4T2C8M1</accession>
<dbReference type="InterPro" id="IPR011047">
    <property type="entry name" value="Quinoprotein_ADH-like_sf"/>
</dbReference>
<evidence type="ECO:0000313" key="4">
    <source>
        <dbReference type="Proteomes" id="UP000306192"/>
    </source>
</evidence>
<comment type="caution">
    <text evidence="3">The sequence shown here is derived from an EMBL/GenBank/DDBJ whole genome shotgun (WGS) entry which is preliminary data.</text>
</comment>
<evidence type="ECO:0000256" key="1">
    <source>
        <dbReference type="ARBA" id="ARBA00022574"/>
    </source>
</evidence>
<evidence type="ECO:0000313" key="3">
    <source>
        <dbReference type="EMBL" id="TIH38986.1"/>
    </source>
</evidence>
<sequence>MLQPLRDIVLSRSISDVAFVNEHELVVADVECTLFTYDWRSGTATLRAHHSDVLRESAASAPVPLIQPLIAVEPGGSVVVSPHDGMLVSKETDGLWRVLTETTGMSTPAFSFSPTGDYFAMAAEGELRVWNMRDPSQYTVDDVDAFTWAPSTTAIVVLLGDGRLQALDARSGTVVHEVGRVEYGGQARGTLGTNDLAILGSGILVVALEGWSIDFWNLSPFSLVKRHSVVEAAESVFTSEEGDWFVTESDHMVRFWDSETLTEVCEPLGKPARQWQGIRFSPSGELMVTIGMPEMEGTGEFAFANENVRATVWRVIRGQ</sequence>